<dbReference type="Proteomes" id="UP000029646">
    <property type="component" value="Unassembled WGS sequence"/>
</dbReference>
<dbReference type="AlphaFoldDB" id="A0A090W460"/>
<sequence length="38" mass="4396">MLHHLVLNNIFLTFSLHGFKKLNVHKTGSVFVKKQDGF</sequence>
<evidence type="ECO:0000313" key="1">
    <source>
        <dbReference type="EMBL" id="GAL71800.1"/>
    </source>
</evidence>
<name>A0A090W460_9FLAO</name>
<comment type="caution">
    <text evidence="1">The sequence shown here is derived from an EMBL/GenBank/DDBJ whole genome shotgun (WGS) entry which is preliminary data.</text>
</comment>
<dbReference type="EMBL" id="BBNS01000015">
    <property type="protein sequence ID" value="GAL71800.1"/>
    <property type="molecule type" value="Genomic_DNA"/>
</dbReference>
<evidence type="ECO:0000313" key="2">
    <source>
        <dbReference type="Proteomes" id="UP000029646"/>
    </source>
</evidence>
<reference evidence="1 2" key="1">
    <citation type="journal article" date="2014" name="Genome Announc.">
        <title>Draft Genome Sequence of Marine Flavobacterium Jejuia pallidilutea Strain 11shimoA1 and Pigmentation Mutants.</title>
        <authorList>
            <person name="Takatani N."/>
            <person name="Nakanishi M."/>
            <person name="Meirelles P."/>
            <person name="Mino S."/>
            <person name="Suda W."/>
            <person name="Oshima K."/>
            <person name="Hattori M."/>
            <person name="Ohkuma M."/>
            <person name="Hosokawa M."/>
            <person name="Miyashita K."/>
            <person name="Thompson F.L."/>
            <person name="Niwa A."/>
            <person name="Sawabe T."/>
            <person name="Sawabe T."/>
        </authorList>
    </citation>
    <scope>NUCLEOTIDE SEQUENCE [LARGE SCALE GENOMIC DNA]</scope>
    <source>
        <strain evidence="2">JCM19302</strain>
    </source>
</reference>
<proteinExistence type="predicted"/>
<protein>
    <submittedName>
        <fullName evidence="1">Uncharacterized protein</fullName>
    </submittedName>
</protein>
<accession>A0A090W460</accession>
<gene>
    <name evidence="1" type="ORF">JCM19302_1950</name>
</gene>
<organism evidence="1 2">
    <name type="scientific">Jejuia pallidilutea</name>
    <dbReference type="NCBI Taxonomy" id="504487"/>
    <lineage>
        <taxon>Bacteria</taxon>
        <taxon>Pseudomonadati</taxon>
        <taxon>Bacteroidota</taxon>
        <taxon>Flavobacteriia</taxon>
        <taxon>Flavobacteriales</taxon>
        <taxon>Flavobacteriaceae</taxon>
        <taxon>Jejuia</taxon>
    </lineage>
</organism>